<dbReference type="Proteomes" id="UP001232992">
    <property type="component" value="Unassembled WGS sequence"/>
</dbReference>
<evidence type="ECO:0000259" key="3">
    <source>
        <dbReference type="Pfam" id="PF22335"/>
    </source>
</evidence>
<dbReference type="InterPro" id="IPR054767">
    <property type="entry name" value="Cas10-Cmr2_palm2"/>
</dbReference>
<keyword evidence="5" id="KW-1185">Reference proteome</keyword>
<dbReference type="Gene3D" id="3.30.70.270">
    <property type="match status" value="1"/>
</dbReference>
<protein>
    <recommendedName>
        <fullName evidence="3">Cas10/Cmr2 second palm domain-containing protein</fullName>
    </recommendedName>
</protein>
<keyword evidence="1" id="KW-0547">Nucleotide-binding</keyword>
<evidence type="ECO:0000256" key="2">
    <source>
        <dbReference type="ARBA" id="ARBA00023118"/>
    </source>
</evidence>
<evidence type="ECO:0000256" key="1">
    <source>
        <dbReference type="ARBA" id="ARBA00022741"/>
    </source>
</evidence>
<dbReference type="RefSeq" id="WP_283756626.1">
    <property type="nucleotide sequence ID" value="NZ_JAQOSQ010000001.1"/>
</dbReference>
<dbReference type="Pfam" id="PF22335">
    <property type="entry name" value="Cas10-Cmr2_palm2"/>
    <property type="match status" value="1"/>
</dbReference>
<name>A0ABT7BS14_9CYAN</name>
<reference evidence="4 5" key="1">
    <citation type="submission" date="2023-01" db="EMBL/GenBank/DDBJ databases">
        <title>Novel diversity within Roseofilum (Cyanobacteria; Desertifilaceae) from marine benthic mats with descriptions of four novel species.</title>
        <authorList>
            <person name="Wang Y."/>
            <person name="Berthold D.E."/>
            <person name="Hu J."/>
            <person name="Lefler F.W."/>
            <person name="Laughinghouse H.D. IV."/>
        </authorList>
    </citation>
    <scope>NUCLEOTIDE SEQUENCE [LARGE SCALE GENOMIC DNA]</scope>
    <source>
        <strain evidence="4 5">BLCC-M143</strain>
    </source>
</reference>
<evidence type="ECO:0000313" key="5">
    <source>
        <dbReference type="Proteomes" id="UP001232992"/>
    </source>
</evidence>
<dbReference type="EMBL" id="JAQOSQ010000001">
    <property type="protein sequence ID" value="MDJ1181977.1"/>
    <property type="molecule type" value="Genomic_DNA"/>
</dbReference>
<gene>
    <name evidence="4" type="ORF">PMH09_02100</name>
</gene>
<comment type="caution">
    <text evidence="4">The sequence shown here is derived from an EMBL/GenBank/DDBJ whole genome shotgun (WGS) entry which is preliminary data.</text>
</comment>
<keyword evidence="2" id="KW-0051">Antiviral defense</keyword>
<sequence>MTIISVLVNQLCHRAEQLGYLAISSTKNNGIWGTSLPIIIEGNLDRNFATSTLNETWKAILRTCRYWIEDNIPIEYRWQQSWKLWEKHGLSVISVRGESISDVYKKTTIAKYSYPWTGINWQGESSSISKINAIAWNGMDIYRDRPGEDPDAEIAEIEPFYNELVDVLGHGFVQEGEYLSIPELVQRLIIQKPVFQRLKRELYLSPGVKVFPASLDRDRNDRKSWKGWLKGNGDRVNSFLLQSLAQAEDQTEYLTEFSRRINRWATDYLEPSLDPIQGSLIYGRGDDFLVCFQNSLELSAARYLQWIYEFNSATNESIWKQHQQPITLSSGWVWAAPKTSEQDVLHHCFAAEKSAKQQGGDRLALRILFSSGNYLEWVCPWWFLPRVLQGYRDRGGGKNWTHIYRDVAQLESRHGFDNEGKVALALFEIYFGQNNRKLLAEHLWNTEQKTGILGIPQTDDDGSSQSLTNWVIKLSKVGYHLCP</sequence>
<proteinExistence type="predicted"/>
<evidence type="ECO:0000313" key="4">
    <source>
        <dbReference type="EMBL" id="MDJ1181977.1"/>
    </source>
</evidence>
<organism evidence="4 5">
    <name type="scientific">Roseofilum casamattae BLCC-M143</name>
    <dbReference type="NCBI Taxonomy" id="3022442"/>
    <lineage>
        <taxon>Bacteria</taxon>
        <taxon>Bacillati</taxon>
        <taxon>Cyanobacteriota</taxon>
        <taxon>Cyanophyceae</taxon>
        <taxon>Desertifilales</taxon>
        <taxon>Desertifilaceae</taxon>
        <taxon>Roseofilum</taxon>
        <taxon>Roseofilum casamattae</taxon>
    </lineage>
</organism>
<dbReference type="InterPro" id="IPR043128">
    <property type="entry name" value="Rev_trsase/Diguanyl_cyclase"/>
</dbReference>
<feature type="domain" description="Cas10/Cmr2 second palm" evidence="3">
    <location>
        <begin position="228"/>
        <end position="362"/>
    </location>
</feature>
<accession>A0ABT7BS14</accession>